<dbReference type="GO" id="GO:0004161">
    <property type="term" value="F:dimethylallyltranstransferase activity"/>
    <property type="evidence" value="ECO:0007669"/>
    <property type="project" value="TreeGrafter"/>
</dbReference>
<dbReference type="EMBL" id="KZ825898">
    <property type="protein sequence ID" value="PYH93171.1"/>
    <property type="molecule type" value="Genomic_DNA"/>
</dbReference>
<dbReference type="GO" id="GO:0045337">
    <property type="term" value="P:farnesyl diphosphate biosynthetic process"/>
    <property type="evidence" value="ECO:0007669"/>
    <property type="project" value="TreeGrafter"/>
</dbReference>
<dbReference type="GO" id="GO:0043386">
    <property type="term" value="P:mycotoxin biosynthetic process"/>
    <property type="evidence" value="ECO:0007669"/>
    <property type="project" value="UniProtKB-ARBA"/>
</dbReference>
<keyword evidence="7" id="KW-1185">Reference proteome</keyword>
<evidence type="ECO:0000256" key="4">
    <source>
        <dbReference type="ARBA" id="ARBA00022842"/>
    </source>
</evidence>
<gene>
    <name evidence="6" type="ORF">BO71DRAFT_328235</name>
</gene>
<proteinExistence type="inferred from homology"/>
<dbReference type="SFLD" id="SFLDS00005">
    <property type="entry name" value="Isoprenoid_Synthase_Type_I"/>
    <property type="match status" value="1"/>
</dbReference>
<protein>
    <submittedName>
        <fullName evidence="6">Farnesyl-pyrophosphate synthetase</fullName>
    </submittedName>
</protein>
<evidence type="ECO:0000256" key="3">
    <source>
        <dbReference type="ARBA" id="ARBA00022723"/>
    </source>
</evidence>
<dbReference type="InterPro" id="IPR000092">
    <property type="entry name" value="Polyprenyl_synt"/>
</dbReference>
<comment type="similarity">
    <text evidence="5">Belongs to the FPP/GGPP synthase family.</text>
</comment>
<keyword evidence="2 5" id="KW-0808">Transferase</keyword>
<sequence>MQVLAEIPKGGKMTRCLMPLETGRRCLPGQLSSAQARDLLRLGWIVEMTHGAILMEDDMMDASIFRRGALCRHLQPNIGMTAIADARMLRTSGRYLLRLHFEKHPCYLQLLHLLNEMSFHVDLGQITDVHLASTTFLGFRNFELGTYNFLIRHKTAWYSFFLPVALASYYLQLPASADLAQAEKIMVAVGMYFQAQDDYLDLFGDPAVTGKYGNDVHERKLAWPIVEALRRCGERDKSLLEQGYSDGNVEQVKSVLESLGLPQIYEEFADRNNREIRGMIARVDESQGLKRELFELYLAKLYRRAK</sequence>
<dbReference type="GO" id="GO:0005737">
    <property type="term" value="C:cytoplasm"/>
    <property type="evidence" value="ECO:0007669"/>
    <property type="project" value="TreeGrafter"/>
</dbReference>
<dbReference type="Pfam" id="PF00348">
    <property type="entry name" value="polyprenyl_synt"/>
    <property type="match status" value="1"/>
</dbReference>
<dbReference type="SUPFAM" id="SSF48576">
    <property type="entry name" value="Terpenoid synthases"/>
    <property type="match status" value="1"/>
</dbReference>
<reference evidence="6 7" key="1">
    <citation type="submission" date="2018-02" db="EMBL/GenBank/DDBJ databases">
        <title>The genomes of Aspergillus section Nigri reveals drivers in fungal speciation.</title>
        <authorList>
            <consortium name="DOE Joint Genome Institute"/>
            <person name="Vesth T.C."/>
            <person name="Nybo J."/>
            <person name="Theobald S."/>
            <person name="Brandl J."/>
            <person name="Frisvad J.C."/>
            <person name="Nielsen K.F."/>
            <person name="Lyhne E.K."/>
            <person name="Kogle M.E."/>
            <person name="Kuo A."/>
            <person name="Riley R."/>
            <person name="Clum A."/>
            <person name="Nolan M."/>
            <person name="Lipzen A."/>
            <person name="Salamov A."/>
            <person name="Henrissat B."/>
            <person name="Wiebenga A."/>
            <person name="De vries R.P."/>
            <person name="Grigoriev I.V."/>
            <person name="Mortensen U.H."/>
            <person name="Andersen M.R."/>
            <person name="Baker S.E."/>
        </authorList>
    </citation>
    <scope>NUCLEOTIDE SEQUENCE [LARGE SCALE GENOMIC DNA]</scope>
    <source>
        <strain evidence="6 7">CBS 707.79</strain>
    </source>
</reference>
<dbReference type="PANTHER" id="PTHR11525:SF0">
    <property type="entry name" value="FARNESYL PYROPHOSPHATE SYNTHASE"/>
    <property type="match status" value="1"/>
</dbReference>
<comment type="cofactor">
    <cofactor evidence="1">
        <name>Mg(2+)</name>
        <dbReference type="ChEBI" id="CHEBI:18420"/>
    </cofactor>
</comment>
<keyword evidence="4" id="KW-0460">Magnesium</keyword>
<dbReference type="GO" id="GO:0004337">
    <property type="term" value="F:(2E,6E)-farnesyl diphosphate synthase activity"/>
    <property type="evidence" value="ECO:0007669"/>
    <property type="project" value="TreeGrafter"/>
</dbReference>
<evidence type="ECO:0000313" key="7">
    <source>
        <dbReference type="Proteomes" id="UP000247810"/>
    </source>
</evidence>
<dbReference type="Gene3D" id="1.10.600.10">
    <property type="entry name" value="Farnesyl Diphosphate Synthase"/>
    <property type="match status" value="1"/>
</dbReference>
<dbReference type="Proteomes" id="UP000247810">
    <property type="component" value="Unassembled WGS sequence"/>
</dbReference>
<keyword evidence="3" id="KW-0479">Metal-binding</keyword>
<evidence type="ECO:0000256" key="5">
    <source>
        <dbReference type="RuleBase" id="RU004466"/>
    </source>
</evidence>
<organism evidence="6 7">
    <name type="scientific">Aspergillus ellipticus CBS 707.79</name>
    <dbReference type="NCBI Taxonomy" id="1448320"/>
    <lineage>
        <taxon>Eukaryota</taxon>
        <taxon>Fungi</taxon>
        <taxon>Dikarya</taxon>
        <taxon>Ascomycota</taxon>
        <taxon>Pezizomycotina</taxon>
        <taxon>Eurotiomycetes</taxon>
        <taxon>Eurotiomycetidae</taxon>
        <taxon>Eurotiales</taxon>
        <taxon>Aspergillaceae</taxon>
        <taxon>Aspergillus</taxon>
        <taxon>Aspergillus subgen. Circumdati</taxon>
    </lineage>
</organism>
<dbReference type="InterPro" id="IPR033749">
    <property type="entry name" value="Polyprenyl_synt_CS"/>
</dbReference>
<dbReference type="AlphaFoldDB" id="A0A319D7D8"/>
<dbReference type="InterPro" id="IPR008949">
    <property type="entry name" value="Isoprenoid_synthase_dom_sf"/>
</dbReference>
<dbReference type="OrthoDB" id="10257492at2759"/>
<dbReference type="GO" id="GO:0046165">
    <property type="term" value="P:alcohol biosynthetic process"/>
    <property type="evidence" value="ECO:0007669"/>
    <property type="project" value="UniProtKB-ARBA"/>
</dbReference>
<dbReference type="GO" id="GO:0046872">
    <property type="term" value="F:metal ion binding"/>
    <property type="evidence" value="ECO:0007669"/>
    <property type="project" value="UniProtKB-KW"/>
</dbReference>
<evidence type="ECO:0000256" key="2">
    <source>
        <dbReference type="ARBA" id="ARBA00022679"/>
    </source>
</evidence>
<dbReference type="InterPro" id="IPR039702">
    <property type="entry name" value="FPS1-like"/>
</dbReference>
<evidence type="ECO:0000256" key="1">
    <source>
        <dbReference type="ARBA" id="ARBA00001946"/>
    </source>
</evidence>
<dbReference type="PROSITE" id="PS00723">
    <property type="entry name" value="POLYPRENYL_SYNTHASE_1"/>
    <property type="match status" value="1"/>
</dbReference>
<dbReference type="VEuPathDB" id="FungiDB:BO71DRAFT_328235"/>
<dbReference type="PANTHER" id="PTHR11525">
    <property type="entry name" value="FARNESYL-PYROPHOSPHATE SYNTHETASE"/>
    <property type="match status" value="1"/>
</dbReference>
<evidence type="ECO:0000313" key="6">
    <source>
        <dbReference type="EMBL" id="PYH93171.1"/>
    </source>
</evidence>
<accession>A0A319D7D8</accession>
<name>A0A319D7D8_9EURO</name>
<dbReference type="STRING" id="1448320.A0A319D7D8"/>